<dbReference type="Proteomes" id="UP000319103">
    <property type="component" value="Unassembled WGS sequence"/>
</dbReference>
<name>A0A540W883_9ACTN</name>
<evidence type="ECO:0000256" key="1">
    <source>
        <dbReference type="ARBA" id="ARBA00022801"/>
    </source>
</evidence>
<dbReference type="RefSeq" id="WP_141635713.1">
    <property type="nucleotide sequence ID" value="NZ_VIGB01000003.1"/>
</dbReference>
<dbReference type="EMBL" id="VIGB01000003">
    <property type="protein sequence ID" value="TQF05216.1"/>
    <property type="molecule type" value="Genomic_DNA"/>
</dbReference>
<accession>A0A540W883</accession>
<dbReference type="InterPro" id="IPR029058">
    <property type="entry name" value="AB_hydrolase_fold"/>
</dbReference>
<sequence length="264" mass="27852">MNSREILTRPAPPVDHTLRYGPLPEQVVDLRLPPGPGPAPLLVLLHGGFWRPEIDRAHTGPLADALAASGLLVAVPEYRRSGWPDTLDDVAAALDLLAGPLPHPVTGRTVLAGHSAGGQLALWAAARRRLPADSPWHGEALPDAVVVLAGCSSLERCADWHLGDDAVLGLMGGAPARYPERYAVADPAALLPLGVPATLLHGVEDDRVPVAMSRDYAELATAAGDLVELRELPGIDHFQLIDPLTAAWPAVRDTVLAAAHPVPR</sequence>
<comment type="caution">
    <text evidence="3">The sequence shown here is derived from an EMBL/GenBank/DDBJ whole genome shotgun (WGS) entry which is preliminary data.</text>
</comment>
<evidence type="ECO:0000313" key="4">
    <source>
        <dbReference type="Proteomes" id="UP000319103"/>
    </source>
</evidence>
<dbReference type="PANTHER" id="PTHR48081:SF33">
    <property type="entry name" value="KYNURENINE FORMAMIDASE"/>
    <property type="match status" value="1"/>
</dbReference>
<dbReference type="Gene3D" id="3.40.50.1820">
    <property type="entry name" value="alpha/beta hydrolase"/>
    <property type="match status" value="1"/>
</dbReference>
<keyword evidence="1 3" id="KW-0378">Hydrolase</keyword>
<evidence type="ECO:0000313" key="3">
    <source>
        <dbReference type="EMBL" id="TQF05216.1"/>
    </source>
</evidence>
<keyword evidence="4" id="KW-1185">Reference proteome</keyword>
<gene>
    <name evidence="3" type="ORF">E6W39_26965</name>
</gene>
<dbReference type="InterPro" id="IPR049492">
    <property type="entry name" value="BD-FAE-like_dom"/>
</dbReference>
<organism evidence="3 4">
    <name type="scientific">Kitasatospora acidiphila</name>
    <dbReference type="NCBI Taxonomy" id="2567942"/>
    <lineage>
        <taxon>Bacteria</taxon>
        <taxon>Bacillati</taxon>
        <taxon>Actinomycetota</taxon>
        <taxon>Actinomycetes</taxon>
        <taxon>Kitasatosporales</taxon>
        <taxon>Streptomycetaceae</taxon>
        <taxon>Kitasatospora</taxon>
    </lineage>
</organism>
<evidence type="ECO:0000259" key="2">
    <source>
        <dbReference type="Pfam" id="PF20434"/>
    </source>
</evidence>
<feature type="domain" description="BD-FAE-like" evidence="2">
    <location>
        <begin position="29"/>
        <end position="216"/>
    </location>
</feature>
<dbReference type="SUPFAM" id="SSF53474">
    <property type="entry name" value="alpha/beta-Hydrolases"/>
    <property type="match status" value="1"/>
</dbReference>
<protein>
    <submittedName>
        <fullName evidence="3">Alpha/beta hydrolase</fullName>
    </submittedName>
</protein>
<dbReference type="OrthoDB" id="255603at2"/>
<dbReference type="Pfam" id="PF20434">
    <property type="entry name" value="BD-FAE"/>
    <property type="match status" value="1"/>
</dbReference>
<dbReference type="GO" id="GO:0016787">
    <property type="term" value="F:hydrolase activity"/>
    <property type="evidence" value="ECO:0007669"/>
    <property type="project" value="UniProtKB-KW"/>
</dbReference>
<proteinExistence type="predicted"/>
<dbReference type="PANTHER" id="PTHR48081">
    <property type="entry name" value="AB HYDROLASE SUPERFAMILY PROTEIN C4A8.06C"/>
    <property type="match status" value="1"/>
</dbReference>
<reference evidence="3 4" key="1">
    <citation type="submission" date="2019-06" db="EMBL/GenBank/DDBJ databases">
        <title>Description of Kitasatospora acidophila sp. nov. isolated from pine grove soil, and reclassification of Streptomyces novaecaesareae to Kitasatospora novaeceasareae comb. nov.</title>
        <authorList>
            <person name="Kim M.J."/>
        </authorList>
    </citation>
    <scope>NUCLEOTIDE SEQUENCE [LARGE SCALE GENOMIC DNA]</scope>
    <source>
        <strain evidence="3 4">MMS16-CNU292</strain>
    </source>
</reference>
<dbReference type="AlphaFoldDB" id="A0A540W883"/>
<dbReference type="InterPro" id="IPR050300">
    <property type="entry name" value="GDXG_lipolytic_enzyme"/>
</dbReference>